<reference evidence="2" key="1">
    <citation type="submission" date="2015-07" db="EMBL/GenBank/DDBJ databases">
        <title>Transcriptome Assembly of Anthurium amnicola.</title>
        <authorList>
            <person name="Suzuki J."/>
        </authorList>
    </citation>
    <scope>NUCLEOTIDE SEQUENCE</scope>
</reference>
<dbReference type="Pfam" id="PF05904">
    <property type="entry name" value="DUF863"/>
    <property type="match status" value="1"/>
</dbReference>
<accession>A0A1D1Y9R5</accession>
<feature type="non-terminal residue" evidence="2">
    <location>
        <position position="1"/>
    </location>
</feature>
<evidence type="ECO:0000256" key="1">
    <source>
        <dbReference type="SAM" id="MobiDB-lite"/>
    </source>
</evidence>
<dbReference type="InterPro" id="IPR008581">
    <property type="entry name" value="DUF863_pln"/>
</dbReference>
<proteinExistence type="predicted"/>
<organism evidence="2">
    <name type="scientific">Anthurium amnicola</name>
    <dbReference type="NCBI Taxonomy" id="1678845"/>
    <lineage>
        <taxon>Eukaryota</taxon>
        <taxon>Viridiplantae</taxon>
        <taxon>Streptophyta</taxon>
        <taxon>Embryophyta</taxon>
        <taxon>Tracheophyta</taxon>
        <taxon>Spermatophyta</taxon>
        <taxon>Magnoliopsida</taxon>
        <taxon>Liliopsida</taxon>
        <taxon>Araceae</taxon>
        <taxon>Pothoideae</taxon>
        <taxon>Potheae</taxon>
        <taxon>Anthurium</taxon>
    </lineage>
</organism>
<protein>
    <submittedName>
        <fullName evidence="2">Signal recognition particle SEC65 subunit</fullName>
    </submittedName>
</protein>
<name>A0A1D1Y9R5_9ARAE</name>
<feature type="region of interest" description="Disordered" evidence="1">
    <location>
        <begin position="876"/>
        <end position="906"/>
    </location>
</feature>
<evidence type="ECO:0000313" key="2">
    <source>
        <dbReference type="EMBL" id="JAT51386.1"/>
    </source>
</evidence>
<gene>
    <name evidence="2" type="primary">SEC65_0</name>
    <name evidence="2" type="ORF">g.28584</name>
</gene>
<dbReference type="PANTHER" id="PTHR33167:SF4">
    <property type="entry name" value="TRANSCRIPTION FACTOR, PUTATIVE (DUF863)-RELATED"/>
    <property type="match status" value="1"/>
</dbReference>
<dbReference type="EMBL" id="GDJX01016550">
    <property type="protein sequence ID" value="JAT51386.1"/>
    <property type="molecule type" value="Transcribed_RNA"/>
</dbReference>
<dbReference type="AlphaFoldDB" id="A0A1D1Y9R5"/>
<feature type="region of interest" description="Disordered" evidence="1">
    <location>
        <begin position="34"/>
        <end position="53"/>
    </location>
</feature>
<feature type="region of interest" description="Disordered" evidence="1">
    <location>
        <begin position="960"/>
        <end position="986"/>
    </location>
</feature>
<sequence length="1022" mass="114157">KQTMLRHEEIFRKQVVELHRLYRIQRDMMVDLQRKREKRNSVQGQSSNPRPFYGVDDARTHLSLLHRSTFQFSPMSRENEDSLEVHQLLDFKPRKFPRRMLDLKLPADAYMESDDAECAEEKDVFKPLFGSADLSTRTCGRLPENDVNLTLGVSQNASNEIEKSSSHQSNDLCQKLADLNEPLNEVSCEEVTVSSSRFPVKVTNCGGLRGHQISMESVSSFSGLQKDLFDDRYRGGAESVFLCIDTGENWQKRPFCNNEIGQSSNHAGSFTSSLCKKDVQPSSEPVLVKPKKAHDFSTIFSPKQRKMESLFREKPSQQSQINELSDISSYNLHTKYSELTIPTTPSPLATLPCTDYAKTSSLLVSSSWRQSSSSISPISVEVQALSGIGGSTPMNVQSRSSGTSLQNCNAWEKWQCTNDFRSTSSFGLQACLYPNGSHHGSLTESSASSRMILPPINFDNPNFNNRANFPYEKSECHRSQESFKGLHDVKNVKGMNLNVEPPNGFWNGSVPQQKVHGDVDGQDSLSGRISWLRTKSPCSEPIDINKGIPNMEFGVMKGHFQMMSNYCTSTPKVDLEKDAEDSLVDVLQDLPTNLKAKEIRTQQNESPVSSSCKKILGFPVPQCGKISFAPILRQEISQSDIVNKKVKEEFLQANLLDHSKLLNSEKQIQVELILEKGAAKCVGIFRDGINLNSSATNVDQPNLPTCSSKDETELLSPVSVQGTATRFVSEIDLEAPITSLSEEEMQLAESASHCNQVFSVVEPDNKREGLWAKDVGDETLVKMAAETIQMISLDKPLCSEDITLCTSPPVSADILHWFADVVTYNGPENVLGTSKGDGNDGWESSDIDGMDYFEYMTLQLKETKIDEHCCRHLGREDPMEEETGTTHLPLTRSSRGQARRRRQRRDFQKDILPGLASLSRYEVSEDLQVIGGLMRASGQLWQPGGVRRNTSRTRSRCQVKGRRPRGSAAGTVTGIQLDPQPRQPSNTDIEIDARIFLGWGRTTRRCQRHKSSSSNILVPLQS</sequence>
<dbReference type="PANTHER" id="PTHR33167">
    <property type="entry name" value="TRANSCRIPTION FACTOR, PUTATIVE (DUF863)-RELATED"/>
    <property type="match status" value="1"/>
</dbReference>